<dbReference type="InterPro" id="IPR017853">
    <property type="entry name" value="GH"/>
</dbReference>
<proteinExistence type="predicted"/>
<evidence type="ECO:0000313" key="1">
    <source>
        <dbReference type="EMBL" id="EUJ29717.1"/>
    </source>
</evidence>
<dbReference type="Gene3D" id="3.20.20.80">
    <property type="entry name" value="Glycosidases"/>
    <property type="match status" value="1"/>
</dbReference>
<dbReference type="EMBL" id="AODF01000025">
    <property type="protein sequence ID" value="EUJ29717.1"/>
    <property type="molecule type" value="Genomic_DNA"/>
</dbReference>
<dbReference type="SUPFAM" id="SSF51445">
    <property type="entry name" value="(Trans)glycosidases"/>
    <property type="match status" value="1"/>
</dbReference>
<comment type="caution">
    <text evidence="1">The sequence shown here is derived from an EMBL/GenBank/DDBJ whole genome shotgun (WGS) entry which is preliminary data.</text>
</comment>
<keyword evidence="2" id="KW-1185">Reference proteome</keyword>
<evidence type="ECO:0000313" key="2">
    <source>
        <dbReference type="Proteomes" id="UP000019249"/>
    </source>
</evidence>
<name>A0ABN0RDW0_9LIST</name>
<dbReference type="Gene3D" id="2.60.40.1500">
    <property type="entry name" value="Glycosyl hydrolase domain, family 39"/>
    <property type="match status" value="1"/>
</dbReference>
<gene>
    <name evidence="1" type="ORF">MFLO_11010</name>
</gene>
<dbReference type="Proteomes" id="UP000019249">
    <property type="component" value="Unassembled WGS sequence"/>
</dbReference>
<protein>
    <submittedName>
        <fullName evidence="1">AraC family transcriptional regulator</fullName>
    </submittedName>
</protein>
<accession>A0ABN0RDW0</accession>
<sequence>MLINWNTLTGNTRYTNGTFFRGALILQALFDISPEVRGIGFWINTELHEEENSKRNIRLDGLELFHFFNGKRPAYYALSFKERLYGSVAARGKDYILMENEDGYQLILLNSVNLNPKLSVSELIMKEKRKEVHVRLVGLKEGEYQVRKWQFDRDNGALYSKYWQLNSRHGLDEEILDYIVTASKPSLSVTDELISGDWSFYAYLELNAVHFYELKRTI</sequence>
<dbReference type="SUPFAM" id="SSF51011">
    <property type="entry name" value="Glycosyl hydrolase domain"/>
    <property type="match status" value="1"/>
</dbReference>
<organism evidence="1 2">
    <name type="scientific">Listeria floridensis FSL S10-1187</name>
    <dbReference type="NCBI Taxonomy" id="1265817"/>
    <lineage>
        <taxon>Bacteria</taxon>
        <taxon>Bacillati</taxon>
        <taxon>Bacillota</taxon>
        <taxon>Bacilli</taxon>
        <taxon>Bacillales</taxon>
        <taxon>Listeriaceae</taxon>
        <taxon>Listeria</taxon>
    </lineage>
</organism>
<reference evidence="1 2" key="1">
    <citation type="journal article" date="2014" name="Int. J. Syst. Evol. Microbiol.">
        <title>Listeria floridensis sp. nov., Listeria aquatica sp. nov., Listeria cornellensis sp. nov., Listeria riparia sp. nov. and Listeria grandensis sp. nov., from agricultural and natural environments.</title>
        <authorList>
            <person name="den Bakker H.C."/>
            <person name="Warchocki S."/>
            <person name="Wright E.M."/>
            <person name="Allred A.F."/>
            <person name="Ahlstrom C."/>
            <person name="Manuel C.S."/>
            <person name="Stasiewicz M.J."/>
            <person name="Burrell A."/>
            <person name="Roof S."/>
            <person name="Strawn L."/>
            <person name="Fortes E.D."/>
            <person name="Nightingale K.K."/>
            <person name="Kephart D."/>
            <person name="Wiedmann M."/>
        </authorList>
    </citation>
    <scope>NUCLEOTIDE SEQUENCE [LARGE SCALE GENOMIC DNA]</scope>
    <source>
        <strain evidence="1 2">FSL S10-1187</strain>
    </source>
</reference>